<name>A0A2M7H442_9BACT</name>
<comment type="caution">
    <text evidence="1">The sequence shown here is derived from an EMBL/GenBank/DDBJ whole genome shotgun (WGS) entry which is preliminary data.</text>
</comment>
<dbReference type="EMBL" id="PFGC01000031">
    <property type="protein sequence ID" value="PIW37002.1"/>
    <property type="molecule type" value="Genomic_DNA"/>
</dbReference>
<sequence length="138" mass="15155">MDILEVIIRNLQRIPELFHSDDPAQHAQAKRLARNAYNWIGIALLSSEEKARLTQAASAIKGQISPTGSPDQILSWAWLHGWSGGHFADNTSSMWHGIITPAPLGGVLLQCIALETEDGITDVDYQMRQDVLRALTAA</sequence>
<dbReference type="Proteomes" id="UP000230292">
    <property type="component" value="Unassembled WGS sequence"/>
</dbReference>
<gene>
    <name evidence="1" type="ORF">COW24_02465</name>
</gene>
<evidence type="ECO:0000313" key="1">
    <source>
        <dbReference type="EMBL" id="PIW37002.1"/>
    </source>
</evidence>
<organism evidence="1 2">
    <name type="scientific">Candidatus Kerfeldbacteria bacterium CG15_BIG_FIL_POST_REV_8_21_14_020_45_12</name>
    <dbReference type="NCBI Taxonomy" id="2014247"/>
    <lineage>
        <taxon>Bacteria</taxon>
        <taxon>Candidatus Kerfeldiibacteriota</taxon>
    </lineage>
</organism>
<proteinExistence type="predicted"/>
<accession>A0A2M7H442</accession>
<dbReference type="AlphaFoldDB" id="A0A2M7H442"/>
<reference evidence="1 2" key="1">
    <citation type="submission" date="2017-09" db="EMBL/GenBank/DDBJ databases">
        <title>Depth-based differentiation of microbial function through sediment-hosted aquifers and enrichment of novel symbionts in the deep terrestrial subsurface.</title>
        <authorList>
            <person name="Probst A.J."/>
            <person name="Ladd B."/>
            <person name="Jarett J.K."/>
            <person name="Geller-Mcgrath D.E."/>
            <person name="Sieber C.M."/>
            <person name="Emerson J.B."/>
            <person name="Anantharaman K."/>
            <person name="Thomas B.C."/>
            <person name="Malmstrom R."/>
            <person name="Stieglmeier M."/>
            <person name="Klingl A."/>
            <person name="Woyke T."/>
            <person name="Ryan C.M."/>
            <person name="Banfield J.F."/>
        </authorList>
    </citation>
    <scope>NUCLEOTIDE SEQUENCE [LARGE SCALE GENOMIC DNA]</scope>
    <source>
        <strain evidence="1">CG15_BIG_FIL_POST_REV_8_21_14_020_45_12</strain>
    </source>
</reference>
<evidence type="ECO:0000313" key="2">
    <source>
        <dbReference type="Proteomes" id="UP000230292"/>
    </source>
</evidence>
<protein>
    <submittedName>
        <fullName evidence="1">Uncharacterized protein</fullName>
    </submittedName>
</protein>